<keyword evidence="2" id="KW-0808">Transferase</keyword>
<dbReference type="RefSeq" id="WP_167045395.1">
    <property type="nucleotide sequence ID" value="NZ_JAAOZB010000001.1"/>
</dbReference>
<dbReference type="Proteomes" id="UP000526083">
    <property type="component" value="Unassembled WGS sequence"/>
</dbReference>
<reference evidence="5 6" key="1">
    <citation type="submission" date="2020-07" db="EMBL/GenBank/DDBJ databases">
        <title>Sequencing the genomes of 1000 actinobacteria strains.</title>
        <authorList>
            <person name="Klenk H.-P."/>
        </authorList>
    </citation>
    <scope>NUCLEOTIDE SEQUENCE [LARGE SCALE GENOMIC DNA]</scope>
    <source>
        <strain evidence="5 6">DSM 27576</strain>
    </source>
</reference>
<dbReference type="Pfam" id="PF13649">
    <property type="entry name" value="Methyltransf_25"/>
    <property type="match status" value="1"/>
</dbReference>
<dbReference type="GO" id="GO:0008168">
    <property type="term" value="F:methyltransferase activity"/>
    <property type="evidence" value="ECO:0007669"/>
    <property type="project" value="UniProtKB-KW"/>
</dbReference>
<dbReference type="PANTHER" id="PTHR43464:SF19">
    <property type="entry name" value="UBIQUINONE BIOSYNTHESIS O-METHYLTRANSFERASE, MITOCHONDRIAL"/>
    <property type="match status" value="1"/>
</dbReference>
<dbReference type="CDD" id="cd02440">
    <property type="entry name" value="AdoMet_MTases"/>
    <property type="match status" value="1"/>
</dbReference>
<accession>A0A7W3JQB8</accession>
<evidence type="ECO:0000313" key="5">
    <source>
        <dbReference type="EMBL" id="MBA8816948.1"/>
    </source>
</evidence>
<dbReference type="GO" id="GO:0032259">
    <property type="term" value="P:methylation"/>
    <property type="evidence" value="ECO:0007669"/>
    <property type="project" value="UniProtKB-KW"/>
</dbReference>
<keyword evidence="6" id="KW-1185">Reference proteome</keyword>
<sequence>MTSLSARNETLHELMDDPDCDQTRLRATLKRFGLINPVIAGWRGVYRSKLLPYLTSLGRPARVLDLGCGGGDVTAHLADLAQRDGLSVEWVGVDPEPTAFEVASTRSRENLRFVHADAAGLLAAGERFDAVISNHVMHHLGDDLPEFLALSQQLSSGPVLHSDIARSRRAYALYAIAITPFAPGTFLRTDGLRSIRRSFTARELQELLDQRMPTPWHITTPGAFRVLAEGPGHA</sequence>
<evidence type="ECO:0000256" key="2">
    <source>
        <dbReference type="ARBA" id="ARBA00022679"/>
    </source>
</evidence>
<dbReference type="NCBIfam" id="NF004851">
    <property type="entry name" value="PRK06202.1"/>
    <property type="match status" value="1"/>
</dbReference>
<protein>
    <submittedName>
        <fullName evidence="5">2-polyprenyl-3-methyl-5-hydroxy-6-metoxy-1, 4-benzoquinol methylase</fullName>
    </submittedName>
</protein>
<evidence type="ECO:0000259" key="4">
    <source>
        <dbReference type="Pfam" id="PF13649"/>
    </source>
</evidence>
<gene>
    <name evidence="5" type="ORF">FHX48_002042</name>
</gene>
<dbReference type="InterPro" id="IPR041698">
    <property type="entry name" value="Methyltransf_25"/>
</dbReference>
<name>A0A7W3JQB8_9MICO</name>
<evidence type="ECO:0000256" key="1">
    <source>
        <dbReference type="ARBA" id="ARBA00022603"/>
    </source>
</evidence>
<keyword evidence="3" id="KW-0949">S-adenosyl-L-methionine</keyword>
<dbReference type="Gene3D" id="3.40.50.150">
    <property type="entry name" value="Vaccinia Virus protein VP39"/>
    <property type="match status" value="1"/>
</dbReference>
<dbReference type="SUPFAM" id="SSF53335">
    <property type="entry name" value="S-adenosyl-L-methionine-dependent methyltransferases"/>
    <property type="match status" value="1"/>
</dbReference>
<dbReference type="AlphaFoldDB" id="A0A7W3JQB8"/>
<dbReference type="EMBL" id="JACGWY010000004">
    <property type="protein sequence ID" value="MBA8816948.1"/>
    <property type="molecule type" value="Genomic_DNA"/>
</dbReference>
<evidence type="ECO:0000313" key="6">
    <source>
        <dbReference type="Proteomes" id="UP000526083"/>
    </source>
</evidence>
<keyword evidence="1 5" id="KW-0489">Methyltransferase</keyword>
<proteinExistence type="predicted"/>
<organism evidence="5 6">
    <name type="scientific">Microbacterium halimionae</name>
    <dbReference type="NCBI Taxonomy" id="1526413"/>
    <lineage>
        <taxon>Bacteria</taxon>
        <taxon>Bacillati</taxon>
        <taxon>Actinomycetota</taxon>
        <taxon>Actinomycetes</taxon>
        <taxon>Micrococcales</taxon>
        <taxon>Microbacteriaceae</taxon>
        <taxon>Microbacterium</taxon>
    </lineage>
</organism>
<comment type="caution">
    <text evidence="5">The sequence shown here is derived from an EMBL/GenBank/DDBJ whole genome shotgun (WGS) entry which is preliminary data.</text>
</comment>
<dbReference type="InterPro" id="IPR029063">
    <property type="entry name" value="SAM-dependent_MTases_sf"/>
</dbReference>
<evidence type="ECO:0000256" key="3">
    <source>
        <dbReference type="ARBA" id="ARBA00022691"/>
    </source>
</evidence>
<dbReference type="PANTHER" id="PTHR43464">
    <property type="entry name" value="METHYLTRANSFERASE"/>
    <property type="match status" value="1"/>
</dbReference>
<feature type="domain" description="Methyltransferase" evidence="4">
    <location>
        <begin position="63"/>
        <end position="149"/>
    </location>
</feature>